<dbReference type="EMBL" id="FMXQ01000001">
    <property type="protein sequence ID" value="SDB07785.1"/>
    <property type="molecule type" value="Genomic_DNA"/>
</dbReference>
<dbReference type="PRINTS" id="PR00406">
    <property type="entry name" value="CYTB5RDTASE"/>
</dbReference>
<accession>A0A1G6AHB5</accession>
<dbReference type="CDD" id="cd06217">
    <property type="entry name" value="FNR_iron_sulfur_binding_3"/>
    <property type="match status" value="1"/>
</dbReference>
<dbReference type="PANTHER" id="PTHR47354:SF5">
    <property type="entry name" value="PROTEIN RFBI"/>
    <property type="match status" value="1"/>
</dbReference>
<dbReference type="Pfam" id="PF00175">
    <property type="entry name" value="NAD_binding_1"/>
    <property type="match status" value="1"/>
</dbReference>
<name>A0A1G6AHB5_9HYPH</name>
<evidence type="ECO:0000259" key="2">
    <source>
        <dbReference type="PROSITE" id="PS51384"/>
    </source>
</evidence>
<dbReference type="Gene3D" id="2.40.30.10">
    <property type="entry name" value="Translation factors"/>
    <property type="match status" value="1"/>
</dbReference>
<protein>
    <submittedName>
        <fullName evidence="3">Ferredoxin-NADP reductase</fullName>
    </submittedName>
</protein>
<evidence type="ECO:0000313" key="4">
    <source>
        <dbReference type="Proteomes" id="UP000199071"/>
    </source>
</evidence>
<organism evidence="3 4">
    <name type="scientific">Bauldia litoralis</name>
    <dbReference type="NCBI Taxonomy" id="665467"/>
    <lineage>
        <taxon>Bacteria</taxon>
        <taxon>Pseudomonadati</taxon>
        <taxon>Pseudomonadota</taxon>
        <taxon>Alphaproteobacteria</taxon>
        <taxon>Hyphomicrobiales</taxon>
        <taxon>Kaistiaceae</taxon>
        <taxon>Bauldia</taxon>
    </lineage>
</organism>
<dbReference type="OrthoDB" id="9786134at2"/>
<dbReference type="GO" id="GO:0016491">
    <property type="term" value="F:oxidoreductase activity"/>
    <property type="evidence" value="ECO:0007669"/>
    <property type="project" value="InterPro"/>
</dbReference>
<dbReference type="Proteomes" id="UP000199071">
    <property type="component" value="Unassembled WGS sequence"/>
</dbReference>
<dbReference type="InterPro" id="IPR017927">
    <property type="entry name" value="FAD-bd_FR_type"/>
</dbReference>
<sequence length="260" mass="28198">MPPTRIAWQQATVTAIVPQTPTVKSYILTPSTPFDFVAGQHVDVRLTAPDGYQAERSYSIGSAPGGDTIELVIERLEDGEVSLFFHEVVEVGDAVEIRGPIGGHFNWSPSDAGPILLVGGGSGVVPLMSMLRRRAAASPDTPFALVYSARRWDEVIFRDEVMQRAREEDHFTLALTLTREASPVPDVRSGRIDRMMLADTLMVFGDQLPVLTFVCGATAFVEVATMLLIDLGVPFESIRTERYGGAEAKILGPDVAVPDA</sequence>
<dbReference type="STRING" id="665467.SAMN02982931_00618"/>
<comment type="cofactor">
    <cofactor evidence="1">
        <name>[2Fe-2S] cluster</name>
        <dbReference type="ChEBI" id="CHEBI:190135"/>
    </cofactor>
</comment>
<dbReference type="InterPro" id="IPR039261">
    <property type="entry name" value="FNR_nucleotide-bd"/>
</dbReference>
<dbReference type="Gene3D" id="3.40.50.80">
    <property type="entry name" value="Nucleotide-binding domain of ferredoxin-NADP reductase (FNR) module"/>
    <property type="match status" value="1"/>
</dbReference>
<reference evidence="3 4" key="1">
    <citation type="submission" date="2016-10" db="EMBL/GenBank/DDBJ databases">
        <authorList>
            <person name="de Groot N.N."/>
        </authorList>
    </citation>
    <scope>NUCLEOTIDE SEQUENCE [LARGE SCALE GENOMIC DNA]</scope>
    <source>
        <strain evidence="3 4">ATCC 35022</strain>
    </source>
</reference>
<dbReference type="SUPFAM" id="SSF52343">
    <property type="entry name" value="Ferredoxin reductase-like, C-terminal NADP-linked domain"/>
    <property type="match status" value="1"/>
</dbReference>
<proteinExistence type="predicted"/>
<dbReference type="SUPFAM" id="SSF63380">
    <property type="entry name" value="Riboflavin synthase domain-like"/>
    <property type="match status" value="1"/>
</dbReference>
<dbReference type="PROSITE" id="PS51384">
    <property type="entry name" value="FAD_FR"/>
    <property type="match status" value="1"/>
</dbReference>
<gene>
    <name evidence="3" type="ORF">SAMN02982931_00618</name>
</gene>
<dbReference type="AlphaFoldDB" id="A0A1G6AHB5"/>
<dbReference type="PANTHER" id="PTHR47354">
    <property type="entry name" value="NADH OXIDOREDUCTASE HCR"/>
    <property type="match status" value="1"/>
</dbReference>
<keyword evidence="4" id="KW-1185">Reference proteome</keyword>
<dbReference type="RefSeq" id="WP_090874710.1">
    <property type="nucleotide sequence ID" value="NZ_FMXQ01000001.1"/>
</dbReference>
<dbReference type="Pfam" id="PF00970">
    <property type="entry name" value="FAD_binding_6"/>
    <property type="match status" value="1"/>
</dbReference>
<dbReference type="InterPro" id="IPR008333">
    <property type="entry name" value="Cbr1-like_FAD-bd_dom"/>
</dbReference>
<dbReference type="InterPro" id="IPR050415">
    <property type="entry name" value="MRET"/>
</dbReference>
<dbReference type="InterPro" id="IPR001709">
    <property type="entry name" value="Flavoprot_Pyr_Nucl_cyt_Rdtase"/>
</dbReference>
<feature type="domain" description="FAD-binding FR-type" evidence="2">
    <location>
        <begin position="6"/>
        <end position="107"/>
    </location>
</feature>
<dbReference type="InterPro" id="IPR001433">
    <property type="entry name" value="OxRdtase_FAD/NAD-bd"/>
</dbReference>
<evidence type="ECO:0000313" key="3">
    <source>
        <dbReference type="EMBL" id="SDB07785.1"/>
    </source>
</evidence>
<dbReference type="PRINTS" id="PR00371">
    <property type="entry name" value="FPNCR"/>
</dbReference>
<evidence type="ECO:0000256" key="1">
    <source>
        <dbReference type="ARBA" id="ARBA00034078"/>
    </source>
</evidence>
<dbReference type="InterPro" id="IPR017938">
    <property type="entry name" value="Riboflavin_synthase-like_b-brl"/>
</dbReference>